<dbReference type="PANTHER" id="PTHR34947:SF3">
    <property type="entry name" value="TRANSMEMBRANE PROTEIN"/>
    <property type="match status" value="1"/>
</dbReference>
<sequence>MELFKVSGTSGRVIKIGLSVSVLSLLFSFIPFLFQSLNQFSINKSYVFLFCNGLMAFIAKNSSFPSDHSSSHQFNDLDVAAPVHNSQEHDMAAAASAEQQEEEEKRMTVALTDPQEEDEVIADTEGGR</sequence>
<gene>
    <name evidence="3" type="ORF">QN277_016853</name>
</gene>
<accession>A0AAE1MXI3</accession>
<keyword evidence="2" id="KW-0812">Transmembrane</keyword>
<keyword evidence="2" id="KW-1133">Transmembrane helix</keyword>
<comment type="caution">
    <text evidence="3">The sequence shown here is derived from an EMBL/GenBank/DDBJ whole genome shotgun (WGS) entry which is preliminary data.</text>
</comment>
<feature type="region of interest" description="Disordered" evidence="1">
    <location>
        <begin position="88"/>
        <end position="128"/>
    </location>
</feature>
<name>A0AAE1MXI3_9FABA</name>
<dbReference type="EMBL" id="JAWXYG010000003">
    <property type="protein sequence ID" value="KAK4279098.1"/>
    <property type="molecule type" value="Genomic_DNA"/>
</dbReference>
<proteinExistence type="predicted"/>
<keyword evidence="4" id="KW-1185">Reference proteome</keyword>
<evidence type="ECO:0000256" key="1">
    <source>
        <dbReference type="SAM" id="MobiDB-lite"/>
    </source>
</evidence>
<reference evidence="3" key="1">
    <citation type="submission" date="2023-10" db="EMBL/GenBank/DDBJ databases">
        <title>Chromosome-level genome of the transformable northern wattle, Acacia crassicarpa.</title>
        <authorList>
            <person name="Massaro I."/>
            <person name="Sinha N.R."/>
            <person name="Poethig S."/>
            <person name="Leichty A.R."/>
        </authorList>
    </citation>
    <scope>NUCLEOTIDE SEQUENCE</scope>
    <source>
        <strain evidence="3">Acra3RX</strain>
        <tissue evidence="3">Leaf</tissue>
    </source>
</reference>
<evidence type="ECO:0000313" key="4">
    <source>
        <dbReference type="Proteomes" id="UP001293593"/>
    </source>
</evidence>
<evidence type="ECO:0000256" key="2">
    <source>
        <dbReference type="SAM" id="Phobius"/>
    </source>
</evidence>
<keyword evidence="2" id="KW-0472">Membrane</keyword>
<dbReference type="PANTHER" id="PTHR34947">
    <property type="entry name" value="TRANSMEMBRANE PROTEIN"/>
    <property type="match status" value="1"/>
</dbReference>
<organism evidence="3 4">
    <name type="scientific">Acacia crassicarpa</name>
    <name type="common">northern wattle</name>
    <dbReference type="NCBI Taxonomy" id="499986"/>
    <lineage>
        <taxon>Eukaryota</taxon>
        <taxon>Viridiplantae</taxon>
        <taxon>Streptophyta</taxon>
        <taxon>Embryophyta</taxon>
        <taxon>Tracheophyta</taxon>
        <taxon>Spermatophyta</taxon>
        <taxon>Magnoliopsida</taxon>
        <taxon>eudicotyledons</taxon>
        <taxon>Gunneridae</taxon>
        <taxon>Pentapetalae</taxon>
        <taxon>rosids</taxon>
        <taxon>fabids</taxon>
        <taxon>Fabales</taxon>
        <taxon>Fabaceae</taxon>
        <taxon>Caesalpinioideae</taxon>
        <taxon>mimosoid clade</taxon>
        <taxon>Acacieae</taxon>
        <taxon>Acacia</taxon>
    </lineage>
</organism>
<protein>
    <submittedName>
        <fullName evidence="3">Uncharacterized protein</fullName>
    </submittedName>
</protein>
<feature type="transmembrane region" description="Helical" evidence="2">
    <location>
        <begin position="12"/>
        <end position="34"/>
    </location>
</feature>
<evidence type="ECO:0000313" key="3">
    <source>
        <dbReference type="EMBL" id="KAK4279098.1"/>
    </source>
</evidence>
<dbReference type="Proteomes" id="UP001293593">
    <property type="component" value="Unassembled WGS sequence"/>
</dbReference>
<dbReference type="AlphaFoldDB" id="A0AAE1MXI3"/>